<evidence type="ECO:0000256" key="6">
    <source>
        <dbReference type="SAM" id="Phobius"/>
    </source>
</evidence>
<name>A0A0C9T9L8_PAXIN</name>
<evidence type="ECO:0000256" key="5">
    <source>
        <dbReference type="ARBA" id="ARBA00023136"/>
    </source>
</evidence>
<evidence type="ECO:0000313" key="8">
    <source>
        <dbReference type="Proteomes" id="UP000053647"/>
    </source>
</evidence>
<evidence type="ECO:0000313" key="7">
    <source>
        <dbReference type="EMBL" id="KIJ07783.1"/>
    </source>
</evidence>
<comment type="similarity">
    <text evidence="2">Belongs to the UPF0057 (PMP3) family.</text>
</comment>
<dbReference type="EMBL" id="KN819786">
    <property type="protein sequence ID" value="KIJ07783.1"/>
    <property type="molecule type" value="Genomic_DNA"/>
</dbReference>
<dbReference type="Pfam" id="PF01679">
    <property type="entry name" value="Pmp3"/>
    <property type="match status" value="1"/>
</dbReference>
<dbReference type="HOGENOM" id="CLU_107649_7_1_1"/>
<evidence type="ECO:0000256" key="3">
    <source>
        <dbReference type="ARBA" id="ARBA00022692"/>
    </source>
</evidence>
<dbReference type="AlphaFoldDB" id="A0A0C9T9L8"/>
<dbReference type="Proteomes" id="UP000053647">
    <property type="component" value="Unassembled WGS sequence"/>
</dbReference>
<dbReference type="OrthoDB" id="2802411at2759"/>
<feature type="non-terminal residue" evidence="7">
    <location>
        <position position="53"/>
    </location>
</feature>
<gene>
    <name evidence="7" type="ORF">PAXINDRAFT_58172</name>
</gene>
<dbReference type="GO" id="GO:0016020">
    <property type="term" value="C:membrane"/>
    <property type="evidence" value="ECO:0007669"/>
    <property type="project" value="UniProtKB-SubCell"/>
</dbReference>
<comment type="subcellular location">
    <subcellularLocation>
        <location evidence="1">Membrane</location>
    </subcellularLocation>
</comment>
<keyword evidence="4 6" id="KW-1133">Transmembrane helix</keyword>
<sequence>VAILFPPAAVAFISGCGIDLCINILLTILGYLPGCIHALWLTFKRSQANQMYG</sequence>
<proteinExistence type="inferred from homology"/>
<evidence type="ECO:0000256" key="4">
    <source>
        <dbReference type="ARBA" id="ARBA00022989"/>
    </source>
</evidence>
<feature type="transmembrane region" description="Helical" evidence="6">
    <location>
        <begin position="12"/>
        <end position="41"/>
    </location>
</feature>
<dbReference type="InterPro" id="IPR000612">
    <property type="entry name" value="PMP3"/>
</dbReference>
<reference evidence="8" key="2">
    <citation type="submission" date="2015-01" db="EMBL/GenBank/DDBJ databases">
        <title>Evolutionary Origins and Diversification of the Mycorrhizal Mutualists.</title>
        <authorList>
            <consortium name="DOE Joint Genome Institute"/>
            <consortium name="Mycorrhizal Genomics Consortium"/>
            <person name="Kohler A."/>
            <person name="Kuo A."/>
            <person name="Nagy L.G."/>
            <person name="Floudas D."/>
            <person name="Copeland A."/>
            <person name="Barry K.W."/>
            <person name="Cichocki N."/>
            <person name="Veneault-Fourrey C."/>
            <person name="LaButti K."/>
            <person name="Lindquist E.A."/>
            <person name="Lipzen A."/>
            <person name="Lundell T."/>
            <person name="Morin E."/>
            <person name="Murat C."/>
            <person name="Riley R."/>
            <person name="Ohm R."/>
            <person name="Sun H."/>
            <person name="Tunlid A."/>
            <person name="Henrissat B."/>
            <person name="Grigoriev I.V."/>
            <person name="Hibbett D.S."/>
            <person name="Martin F."/>
        </authorList>
    </citation>
    <scope>NUCLEOTIDE SEQUENCE [LARGE SCALE GENOMIC DNA]</scope>
    <source>
        <strain evidence="8">ATCC 200175</strain>
    </source>
</reference>
<protein>
    <recommendedName>
        <fullName evidence="9">Plasma membrane proteolipid 3</fullName>
    </recommendedName>
</protein>
<feature type="non-terminal residue" evidence="7">
    <location>
        <position position="1"/>
    </location>
</feature>
<keyword evidence="3 6" id="KW-0812">Transmembrane</keyword>
<dbReference type="PANTHER" id="PTHR21659">
    <property type="entry name" value="HYDROPHOBIC PROTEIN RCI2 LOW TEMPERATURE AND SALT RESPONSIVE PROTEIN LTI6 -RELATED"/>
    <property type="match status" value="1"/>
</dbReference>
<organism evidence="7 8">
    <name type="scientific">Paxillus involutus ATCC 200175</name>
    <dbReference type="NCBI Taxonomy" id="664439"/>
    <lineage>
        <taxon>Eukaryota</taxon>
        <taxon>Fungi</taxon>
        <taxon>Dikarya</taxon>
        <taxon>Basidiomycota</taxon>
        <taxon>Agaricomycotina</taxon>
        <taxon>Agaricomycetes</taxon>
        <taxon>Agaricomycetidae</taxon>
        <taxon>Boletales</taxon>
        <taxon>Paxilineae</taxon>
        <taxon>Paxillaceae</taxon>
        <taxon>Paxillus</taxon>
    </lineage>
</organism>
<evidence type="ECO:0000256" key="2">
    <source>
        <dbReference type="ARBA" id="ARBA00009530"/>
    </source>
</evidence>
<evidence type="ECO:0000256" key="1">
    <source>
        <dbReference type="ARBA" id="ARBA00004370"/>
    </source>
</evidence>
<keyword evidence="8" id="KW-1185">Reference proteome</keyword>
<reference evidence="7 8" key="1">
    <citation type="submission" date="2014-06" db="EMBL/GenBank/DDBJ databases">
        <authorList>
            <consortium name="DOE Joint Genome Institute"/>
            <person name="Kuo A."/>
            <person name="Kohler A."/>
            <person name="Nagy L.G."/>
            <person name="Floudas D."/>
            <person name="Copeland A."/>
            <person name="Barry K.W."/>
            <person name="Cichocki N."/>
            <person name="Veneault-Fourrey C."/>
            <person name="LaButti K."/>
            <person name="Lindquist E.A."/>
            <person name="Lipzen A."/>
            <person name="Lundell T."/>
            <person name="Morin E."/>
            <person name="Murat C."/>
            <person name="Sun H."/>
            <person name="Tunlid A."/>
            <person name="Henrissat B."/>
            <person name="Grigoriev I.V."/>
            <person name="Hibbett D.S."/>
            <person name="Martin F."/>
            <person name="Nordberg H.P."/>
            <person name="Cantor M.N."/>
            <person name="Hua S.X."/>
        </authorList>
    </citation>
    <scope>NUCLEOTIDE SEQUENCE [LARGE SCALE GENOMIC DNA]</scope>
    <source>
        <strain evidence="7 8">ATCC 200175</strain>
    </source>
</reference>
<accession>A0A0C9T9L8</accession>
<keyword evidence="5 6" id="KW-0472">Membrane</keyword>
<evidence type="ECO:0008006" key="9">
    <source>
        <dbReference type="Google" id="ProtNLM"/>
    </source>
</evidence>
<dbReference type="PANTHER" id="PTHR21659:SF40">
    <property type="entry name" value="PHOSPHATIDYLSERINE DECARBOXYLASE"/>
    <property type="match status" value="1"/>
</dbReference>